<proteinExistence type="predicted"/>
<feature type="compositionally biased region" description="Polar residues" evidence="1">
    <location>
        <begin position="17"/>
        <end position="27"/>
    </location>
</feature>
<dbReference type="AlphaFoldDB" id="A0A9P8JHP2"/>
<name>A0A9P8JHP2_AURME</name>
<protein>
    <submittedName>
        <fullName evidence="2">Uncharacterized protein</fullName>
    </submittedName>
</protein>
<keyword evidence="3" id="KW-1185">Reference proteome</keyword>
<evidence type="ECO:0000313" key="2">
    <source>
        <dbReference type="EMBL" id="KAG9939367.1"/>
    </source>
</evidence>
<comment type="caution">
    <text evidence="2">The sequence shown here is derived from an EMBL/GenBank/DDBJ whole genome shotgun (WGS) entry which is preliminary data.</text>
</comment>
<evidence type="ECO:0000256" key="1">
    <source>
        <dbReference type="SAM" id="MobiDB-lite"/>
    </source>
</evidence>
<feature type="region of interest" description="Disordered" evidence="1">
    <location>
        <begin position="1"/>
        <end position="37"/>
    </location>
</feature>
<gene>
    <name evidence="2" type="ORF">KCU98_g19432</name>
</gene>
<evidence type="ECO:0000313" key="3">
    <source>
        <dbReference type="Proteomes" id="UP000729357"/>
    </source>
</evidence>
<dbReference type="EMBL" id="JAHFXS010005644">
    <property type="protein sequence ID" value="KAG9939367.1"/>
    <property type="molecule type" value="Genomic_DNA"/>
</dbReference>
<reference evidence="2" key="2">
    <citation type="submission" date="2021-08" db="EMBL/GenBank/DDBJ databases">
        <authorList>
            <person name="Gostincar C."/>
            <person name="Sun X."/>
            <person name="Song Z."/>
            <person name="Gunde-Cimerman N."/>
        </authorList>
    </citation>
    <scope>NUCLEOTIDE SEQUENCE</scope>
    <source>
        <strain evidence="2">EXF-9298</strain>
    </source>
</reference>
<accession>A0A9P8JHP2</accession>
<reference evidence="2" key="1">
    <citation type="journal article" date="2021" name="J Fungi (Basel)">
        <title>Virulence traits and population genomics of the black yeast Aureobasidium melanogenum.</title>
        <authorList>
            <person name="Cernosa A."/>
            <person name="Sun X."/>
            <person name="Gostincar C."/>
            <person name="Fang C."/>
            <person name="Gunde-Cimerman N."/>
            <person name="Song Z."/>
        </authorList>
    </citation>
    <scope>NUCLEOTIDE SEQUENCE</scope>
    <source>
        <strain evidence="2">EXF-9298</strain>
    </source>
</reference>
<feature type="non-terminal residue" evidence="2">
    <location>
        <position position="1"/>
    </location>
</feature>
<dbReference type="Proteomes" id="UP000729357">
    <property type="component" value="Unassembled WGS sequence"/>
</dbReference>
<organism evidence="2 3">
    <name type="scientific">Aureobasidium melanogenum</name>
    <name type="common">Aureobasidium pullulans var. melanogenum</name>
    <dbReference type="NCBI Taxonomy" id="46634"/>
    <lineage>
        <taxon>Eukaryota</taxon>
        <taxon>Fungi</taxon>
        <taxon>Dikarya</taxon>
        <taxon>Ascomycota</taxon>
        <taxon>Pezizomycotina</taxon>
        <taxon>Dothideomycetes</taxon>
        <taxon>Dothideomycetidae</taxon>
        <taxon>Dothideales</taxon>
        <taxon>Saccotheciaceae</taxon>
        <taxon>Aureobasidium</taxon>
    </lineage>
</organism>
<sequence>MDEVGLSTRHGGASASRDASQTRSSSRGPGANGHMAHLDNQSVYGRQAYGNMAPQQPLEHMMGPTLQRTASIDSNAFDPYGNSGLMTPAYTHSPAMSNISPVTPQQIQYQQAILAQQHAAAQRPGGFYPPMNGFGPGAPQMMDPYGRGSLNASPIAAPGAHTVQNGFAPPGFNPSVGMGGYQYPVGYYPPQQGQVGGGGQRRGRALVKRWLFDKID</sequence>